<reference evidence="1" key="1">
    <citation type="submission" date="2014-09" db="EMBL/GenBank/DDBJ databases">
        <authorList>
            <person name="Magalhaes I.L.F."/>
            <person name="Oliveira U."/>
            <person name="Santos F.R."/>
            <person name="Vidigal T.H.D.A."/>
            <person name="Brescovit A.D."/>
            <person name="Santos A.J."/>
        </authorList>
    </citation>
    <scope>NUCLEOTIDE SEQUENCE</scope>
    <source>
        <tissue evidence="1">Shoot tissue taken approximately 20 cm above the soil surface</tissue>
    </source>
</reference>
<sequence length="76" mass="7865">MRSCRSEPTSSVPSHKSTPVCRLEADPCLSTEAASSRLCALPVSLGVVGSWQRAAAVGEAAGGGRLSGNRGHELDW</sequence>
<dbReference type="AlphaFoldDB" id="A0A0A8Z331"/>
<proteinExistence type="predicted"/>
<dbReference type="EMBL" id="GBRH01266760">
    <property type="protein sequence ID" value="JAD31135.1"/>
    <property type="molecule type" value="Transcribed_RNA"/>
</dbReference>
<organism evidence="1">
    <name type="scientific">Arundo donax</name>
    <name type="common">Giant reed</name>
    <name type="synonym">Donax arundinaceus</name>
    <dbReference type="NCBI Taxonomy" id="35708"/>
    <lineage>
        <taxon>Eukaryota</taxon>
        <taxon>Viridiplantae</taxon>
        <taxon>Streptophyta</taxon>
        <taxon>Embryophyta</taxon>
        <taxon>Tracheophyta</taxon>
        <taxon>Spermatophyta</taxon>
        <taxon>Magnoliopsida</taxon>
        <taxon>Liliopsida</taxon>
        <taxon>Poales</taxon>
        <taxon>Poaceae</taxon>
        <taxon>PACMAD clade</taxon>
        <taxon>Arundinoideae</taxon>
        <taxon>Arundineae</taxon>
        <taxon>Arundo</taxon>
    </lineage>
</organism>
<name>A0A0A8Z331_ARUDO</name>
<accession>A0A0A8Z331</accession>
<protein>
    <submittedName>
        <fullName evidence="1">Uncharacterized protein</fullName>
    </submittedName>
</protein>
<evidence type="ECO:0000313" key="1">
    <source>
        <dbReference type="EMBL" id="JAD31135.1"/>
    </source>
</evidence>
<reference evidence="1" key="2">
    <citation type="journal article" date="2015" name="Data Brief">
        <title>Shoot transcriptome of the giant reed, Arundo donax.</title>
        <authorList>
            <person name="Barrero R.A."/>
            <person name="Guerrero F.D."/>
            <person name="Moolhuijzen P."/>
            <person name="Goolsby J.A."/>
            <person name="Tidwell J."/>
            <person name="Bellgard S.E."/>
            <person name="Bellgard M.I."/>
        </authorList>
    </citation>
    <scope>NUCLEOTIDE SEQUENCE</scope>
    <source>
        <tissue evidence="1">Shoot tissue taken approximately 20 cm above the soil surface</tissue>
    </source>
</reference>